<dbReference type="InterPro" id="IPR042099">
    <property type="entry name" value="ANL_N_sf"/>
</dbReference>
<dbReference type="SMART" id="SM00823">
    <property type="entry name" value="PKS_PP"/>
    <property type="match status" value="1"/>
</dbReference>
<reference evidence="6 7" key="1">
    <citation type="journal article" date="2020" name="Int. J. Syst. Evol. Microbiol.">
        <title>Reclassification of Streptomyces castelarensis and Streptomyces sporoclivatus as later heterotypic synonyms of Streptomyces antimycoticus.</title>
        <authorList>
            <person name="Komaki H."/>
            <person name="Tamura T."/>
        </authorList>
    </citation>
    <scope>NUCLEOTIDE SEQUENCE [LARGE SCALE GENOMIC DNA]</scope>
    <source>
        <strain evidence="6 7">NBRC 100767</strain>
    </source>
</reference>
<dbReference type="FunFam" id="3.40.50.12780:FF:000012">
    <property type="entry name" value="Non-ribosomal peptide synthetase"/>
    <property type="match status" value="1"/>
</dbReference>
<dbReference type="GO" id="GO:0044550">
    <property type="term" value="P:secondary metabolite biosynthetic process"/>
    <property type="evidence" value="ECO:0007669"/>
    <property type="project" value="TreeGrafter"/>
</dbReference>
<dbReference type="InterPro" id="IPR025110">
    <property type="entry name" value="AMP-bd_C"/>
</dbReference>
<feature type="region of interest" description="Disordered" evidence="4">
    <location>
        <begin position="372"/>
        <end position="394"/>
    </location>
</feature>
<protein>
    <recommendedName>
        <fullName evidence="5">Carrier domain-containing protein</fullName>
    </recommendedName>
</protein>
<proteinExistence type="predicted"/>
<organism evidence="6 7">
    <name type="scientific">Streptomyces antimycoticus</name>
    <dbReference type="NCBI Taxonomy" id="68175"/>
    <lineage>
        <taxon>Bacteria</taxon>
        <taxon>Bacillati</taxon>
        <taxon>Actinomycetota</taxon>
        <taxon>Actinomycetes</taxon>
        <taxon>Kitasatosporales</taxon>
        <taxon>Streptomycetaceae</taxon>
        <taxon>Streptomyces</taxon>
        <taxon>Streptomyces violaceusniger group</taxon>
    </lineage>
</organism>
<dbReference type="GO" id="GO:0031177">
    <property type="term" value="F:phosphopantetheine binding"/>
    <property type="evidence" value="ECO:0007669"/>
    <property type="project" value="InterPro"/>
</dbReference>
<dbReference type="Proteomes" id="UP000463951">
    <property type="component" value="Chromosome"/>
</dbReference>
<dbReference type="PROSITE" id="PS00012">
    <property type="entry name" value="PHOSPHOPANTETHEINE"/>
    <property type="match status" value="1"/>
</dbReference>
<dbReference type="EMBL" id="AP019620">
    <property type="protein sequence ID" value="BBJ37305.1"/>
    <property type="molecule type" value="Genomic_DNA"/>
</dbReference>
<dbReference type="InterPro" id="IPR036736">
    <property type="entry name" value="ACP-like_sf"/>
</dbReference>
<feature type="compositionally biased region" description="Basic and acidic residues" evidence="4">
    <location>
        <begin position="626"/>
        <end position="641"/>
    </location>
</feature>
<dbReference type="Pfam" id="PF00550">
    <property type="entry name" value="PP-binding"/>
    <property type="match status" value="1"/>
</dbReference>
<evidence type="ECO:0000256" key="3">
    <source>
        <dbReference type="ARBA" id="ARBA00022553"/>
    </source>
</evidence>
<evidence type="ECO:0000259" key="5">
    <source>
        <dbReference type="PROSITE" id="PS50075"/>
    </source>
</evidence>
<evidence type="ECO:0000256" key="1">
    <source>
        <dbReference type="ARBA" id="ARBA00001957"/>
    </source>
</evidence>
<gene>
    <name evidence="6" type="ORF">SSPO_000230</name>
</gene>
<feature type="region of interest" description="Disordered" evidence="4">
    <location>
        <begin position="623"/>
        <end position="645"/>
    </location>
</feature>
<feature type="region of interest" description="Disordered" evidence="4">
    <location>
        <begin position="1476"/>
        <end position="1496"/>
    </location>
</feature>
<dbReference type="InterPro" id="IPR020806">
    <property type="entry name" value="PKS_PP-bd"/>
</dbReference>
<dbReference type="GO" id="GO:0017000">
    <property type="term" value="P:antibiotic biosynthetic process"/>
    <property type="evidence" value="ECO:0007669"/>
    <property type="project" value="UniProtKB-ARBA"/>
</dbReference>
<dbReference type="NCBIfam" id="TIGR01733">
    <property type="entry name" value="AA-adenyl-dom"/>
    <property type="match status" value="1"/>
</dbReference>
<evidence type="ECO:0000313" key="6">
    <source>
        <dbReference type="EMBL" id="BBJ37305.1"/>
    </source>
</evidence>
<comment type="cofactor">
    <cofactor evidence="1">
        <name>pantetheine 4'-phosphate</name>
        <dbReference type="ChEBI" id="CHEBI:47942"/>
    </cofactor>
</comment>
<dbReference type="Gene3D" id="3.30.300.30">
    <property type="match status" value="1"/>
</dbReference>
<dbReference type="FunFam" id="3.40.50.980:FF:000001">
    <property type="entry name" value="Non-ribosomal peptide synthetase"/>
    <property type="match status" value="1"/>
</dbReference>
<dbReference type="Pfam" id="PF00668">
    <property type="entry name" value="Condensation"/>
    <property type="match status" value="1"/>
</dbReference>
<dbReference type="GO" id="GO:0005737">
    <property type="term" value="C:cytoplasm"/>
    <property type="evidence" value="ECO:0007669"/>
    <property type="project" value="TreeGrafter"/>
</dbReference>
<dbReference type="InterPro" id="IPR010071">
    <property type="entry name" value="AA_adenyl_dom"/>
</dbReference>
<dbReference type="CDD" id="cd19531">
    <property type="entry name" value="LCL_NRPS-like"/>
    <property type="match status" value="1"/>
</dbReference>
<dbReference type="InterPro" id="IPR023213">
    <property type="entry name" value="CAT-like_dom_sf"/>
</dbReference>
<dbReference type="InterPro" id="IPR000873">
    <property type="entry name" value="AMP-dep_synth/lig_dom"/>
</dbReference>
<dbReference type="Gene3D" id="3.30.559.10">
    <property type="entry name" value="Chloramphenicol acetyltransferase-like domain"/>
    <property type="match status" value="2"/>
</dbReference>
<evidence type="ECO:0000256" key="2">
    <source>
        <dbReference type="ARBA" id="ARBA00022450"/>
    </source>
</evidence>
<dbReference type="InterPro" id="IPR006162">
    <property type="entry name" value="Ppantetheine_attach_site"/>
</dbReference>
<dbReference type="Pfam" id="PF13193">
    <property type="entry name" value="AMP-binding_C"/>
    <property type="match status" value="1"/>
</dbReference>
<dbReference type="Gene3D" id="3.30.559.30">
    <property type="entry name" value="Nonribosomal peptide synthetase, condensation domain"/>
    <property type="match status" value="1"/>
</dbReference>
<dbReference type="GO" id="GO:0008610">
    <property type="term" value="P:lipid biosynthetic process"/>
    <property type="evidence" value="ECO:0007669"/>
    <property type="project" value="UniProtKB-ARBA"/>
</dbReference>
<dbReference type="PROSITE" id="PS00455">
    <property type="entry name" value="AMP_BINDING"/>
    <property type="match status" value="1"/>
</dbReference>
<evidence type="ECO:0000313" key="7">
    <source>
        <dbReference type="Proteomes" id="UP000463951"/>
    </source>
</evidence>
<dbReference type="PANTHER" id="PTHR45527:SF1">
    <property type="entry name" value="FATTY ACID SYNTHASE"/>
    <property type="match status" value="1"/>
</dbReference>
<evidence type="ECO:0000256" key="4">
    <source>
        <dbReference type="SAM" id="MobiDB-lite"/>
    </source>
</evidence>
<keyword evidence="2" id="KW-0596">Phosphopantetheine</keyword>
<keyword evidence="3" id="KW-0597">Phosphoprotein</keyword>
<dbReference type="Pfam" id="PF00501">
    <property type="entry name" value="AMP-binding"/>
    <property type="match status" value="1"/>
</dbReference>
<dbReference type="SMART" id="SM01294">
    <property type="entry name" value="PKS_PP_betabranch"/>
    <property type="match status" value="1"/>
</dbReference>
<dbReference type="GO" id="GO:0003824">
    <property type="term" value="F:catalytic activity"/>
    <property type="evidence" value="ECO:0007669"/>
    <property type="project" value="InterPro"/>
</dbReference>
<dbReference type="SUPFAM" id="SSF52777">
    <property type="entry name" value="CoA-dependent acyltransferases"/>
    <property type="match status" value="3"/>
</dbReference>
<dbReference type="PROSITE" id="PS50075">
    <property type="entry name" value="CARRIER"/>
    <property type="match status" value="1"/>
</dbReference>
<dbReference type="InterPro" id="IPR020845">
    <property type="entry name" value="AMP-binding_CS"/>
</dbReference>
<dbReference type="PANTHER" id="PTHR45527">
    <property type="entry name" value="NONRIBOSOMAL PEPTIDE SYNTHETASE"/>
    <property type="match status" value="1"/>
</dbReference>
<dbReference type="GO" id="GO:0043041">
    <property type="term" value="P:amino acid activation for nonribosomal peptide biosynthetic process"/>
    <property type="evidence" value="ECO:0007669"/>
    <property type="project" value="TreeGrafter"/>
</dbReference>
<dbReference type="Gene3D" id="3.40.50.1820">
    <property type="entry name" value="alpha/beta hydrolase"/>
    <property type="match status" value="1"/>
</dbReference>
<feature type="domain" description="Carrier" evidence="5">
    <location>
        <begin position="1402"/>
        <end position="1477"/>
    </location>
</feature>
<sequence>MPDDGPTAGEPGAVLRHCPLLPTQWGIWFHEQLRPGTGVYNSPWTVRYSGPLDVPALRAAVREIARRHEALRVRIRAHDGAPVQIVDDALLPEWRYHDLASLDPQAREKRLADLTRRAAVRPFELTTGPLLRVHLLRLAPRLHLVVFTVHHIIFDGWSRRIFHEELDTLYAAFRDGRPSPLAPAETSYADFAHALERQRTKHEADGTEREIAWWAARLEGSDGGVMLPTVRQRPPVPDDRGAVATIEVSAGLMRRVREFARAEHHTSFTVLYAGFVSLLQRCSGRSEVNIGVPMAGRTRPQTADMVGMLMNVVVLRTAVKPGDTFRGLLHRARGEVMAAFAHQEVPLHAVVERLAPGRDLSRNPLFQHVFSAQEGEPNSGPGPMGAGEPEEVDTQTPKFDLNWNVLADDDAPQLRIEYATALFDCSAIEDLARAYLAVLEEAVTNPDAALGAAPPLPRDELRARLGLAQSPKELEAVEADPRMSWLGAVVELPGEWDGGAWQGAVATLRDRHPVLLRTGSEVLGPTGRTLYTTRDTLPCVLASVAEPAEGPADTDAALAAAARRPSAQFAGAVVRQSVHRCGDGGVVSTLSAHPAAVDRGRLQRIAEDLGALYEFFHEGCQGTPEMVRDPAPRTRPERPVGRAEQAPDVPGLLARAAPLPDPLPLGAAGVPGRPVGRLTLSRTRWDAVRRYCATAALDPAVMLQAVFGMIAGAAVGATADFVVRGPGGVPLVVPVGEQGLSGEVAASLRQLGAFMSTAREQGVTYDRVDTPGRIGLEFDMDARARPGVRVGAWVPEGTLLLCATPLDTGELRLALDDRTAGFGGLKVLERMRQVIEQIVSGQASRWERTTLLLPEEERMWRTSLNHAPRLPTADDAAPENLLELFWHQARSRPDATAVTCGKTGISYGELARRADRLGAALRRRLDTDGGPQRVAVCQERSIDMVVAVLAVLSAGAAYVPIAPDTPQRRTALLLEDTTPALVLTDSHLRARLLPALCPLVTLEELAAQDADQAGDTPRSGALASAHDVAYVIHTSGTTGRPKGVEVTHAAVARLFHAASTWCDFTADDVWSAVHSFAFDFSVWEMWGALTHGGRLVMAPEAVVCDPARLLDVLVAERVTVLSQTPSAFLQLIRADGATMPPRALSLRLVVLGGEALDFTALRPWAERRGLDEPRLLTMYGITETTILNTCHRISDDDIRPGHTTIGVPFAGVRAWVLDAAGRLLPPGFTGELHIGGRAVASGYVNRPALTAERFVPDHLARGPMEGGRLYRSGDLARLLPTGRLEWRGRTDGQIKLRGHRIETAEVEAALAALPGVTERAVMLVGEAVEERRLIAWVTAGPGQEVRAPELCAALGEVLPPFMVPSQIVVLDRMPLTANGKIDRHGLARPRTDEVPRAESAAVTGGATERAMTGLWAEMLGLPSAAPDATFFELGGHSLLGVRLAARIGRAFGVDLPLAVLFTHPTPALLARWVEETHDRGGSTTQAPRPTAVGGKE</sequence>
<dbReference type="InterPro" id="IPR009081">
    <property type="entry name" value="PP-bd_ACP"/>
</dbReference>
<dbReference type="InterPro" id="IPR001242">
    <property type="entry name" value="Condensation_dom"/>
</dbReference>
<dbReference type="SUPFAM" id="SSF56801">
    <property type="entry name" value="Acetyl-CoA synthetase-like"/>
    <property type="match status" value="1"/>
</dbReference>
<dbReference type="InterPro" id="IPR045851">
    <property type="entry name" value="AMP-bd_C_sf"/>
</dbReference>
<accession>A0A499U9W4</accession>
<name>A0A499U9W4_9ACTN</name>
<dbReference type="Gene3D" id="3.40.50.12780">
    <property type="entry name" value="N-terminal domain of ligase-like"/>
    <property type="match status" value="1"/>
</dbReference>
<dbReference type="SUPFAM" id="SSF47336">
    <property type="entry name" value="ACP-like"/>
    <property type="match status" value="1"/>
</dbReference>
<dbReference type="InterPro" id="IPR029058">
    <property type="entry name" value="AB_hydrolase_fold"/>
</dbReference>